<organism evidence="1">
    <name type="scientific">Mycobacterium xenopi 4042</name>
    <dbReference type="NCBI Taxonomy" id="1299334"/>
    <lineage>
        <taxon>Bacteria</taxon>
        <taxon>Bacillati</taxon>
        <taxon>Actinomycetota</taxon>
        <taxon>Actinomycetes</taxon>
        <taxon>Mycobacteriales</taxon>
        <taxon>Mycobacteriaceae</taxon>
        <taxon>Mycobacterium</taxon>
    </lineage>
</organism>
<gene>
    <name evidence="1" type="ORF">I553_10171</name>
</gene>
<protein>
    <submittedName>
        <fullName evidence="1">Putative membrane protein</fullName>
    </submittedName>
</protein>
<dbReference type="AlphaFoldDB" id="X7ZN08"/>
<dbReference type="PATRIC" id="fig|1299334.3.peg.7880"/>
<reference evidence="1" key="1">
    <citation type="submission" date="2014-01" db="EMBL/GenBank/DDBJ databases">
        <authorList>
            <person name="Brown-Elliot B."/>
            <person name="Wallace R."/>
            <person name="Lenaerts A."/>
            <person name="Ordway D."/>
            <person name="DeGroote M.A."/>
            <person name="Parker T."/>
            <person name="Sizemore C."/>
            <person name="Tallon L.J."/>
            <person name="Sadzewicz L.K."/>
            <person name="Sengamalay N."/>
            <person name="Fraser C.M."/>
            <person name="Hine E."/>
            <person name="Shefchek K.A."/>
            <person name="Das S.P."/>
            <person name="Tettelin H."/>
        </authorList>
    </citation>
    <scope>NUCLEOTIDE SEQUENCE [LARGE SCALE GENOMIC DNA]</scope>
    <source>
        <strain evidence="1">4042</strain>
    </source>
</reference>
<dbReference type="EMBL" id="JAOB01000071">
    <property type="protein sequence ID" value="EUA20431.1"/>
    <property type="molecule type" value="Genomic_DNA"/>
</dbReference>
<comment type="caution">
    <text evidence="1">The sequence shown here is derived from an EMBL/GenBank/DDBJ whole genome shotgun (WGS) entry which is preliminary data.</text>
</comment>
<proteinExistence type="predicted"/>
<evidence type="ECO:0000313" key="1">
    <source>
        <dbReference type="EMBL" id="EUA20431.1"/>
    </source>
</evidence>
<accession>X7ZN08</accession>
<sequence length="37" mass="3977">MISIVLVLLFAVAVIAWGLIDGVPMPQRSPTRTAARI</sequence>
<name>X7ZN08_MYCXE</name>